<keyword evidence="3" id="KW-0732">Signal</keyword>
<reference evidence="5" key="1">
    <citation type="submission" date="2021-02" db="EMBL/GenBank/DDBJ databases">
        <title>First Annotated Genome of the Yellow-green Alga Tribonema minus.</title>
        <authorList>
            <person name="Mahan K.M."/>
        </authorList>
    </citation>
    <scope>NUCLEOTIDE SEQUENCE</scope>
    <source>
        <strain evidence="5">UTEX B ZZ1240</strain>
    </source>
</reference>
<dbReference type="PANTHER" id="PTHR43877">
    <property type="entry name" value="AMINOALKYLPHOSPHONATE N-ACETYLTRANSFERASE-RELATED-RELATED"/>
    <property type="match status" value="1"/>
</dbReference>
<dbReference type="EMBL" id="JAFCMP010000401">
    <property type="protein sequence ID" value="KAG5180271.1"/>
    <property type="molecule type" value="Genomic_DNA"/>
</dbReference>
<dbReference type="CDD" id="cd04301">
    <property type="entry name" value="NAT_SF"/>
    <property type="match status" value="1"/>
</dbReference>
<dbReference type="Gene3D" id="3.40.630.30">
    <property type="match status" value="1"/>
</dbReference>
<name>A0A835YRJ8_9STRA</name>
<keyword evidence="1 5" id="KW-0808">Transferase</keyword>
<evidence type="ECO:0000256" key="3">
    <source>
        <dbReference type="SAM" id="SignalP"/>
    </source>
</evidence>
<keyword evidence="6" id="KW-1185">Reference proteome</keyword>
<dbReference type="GO" id="GO:0016747">
    <property type="term" value="F:acyltransferase activity, transferring groups other than amino-acyl groups"/>
    <property type="evidence" value="ECO:0007669"/>
    <property type="project" value="InterPro"/>
</dbReference>
<evidence type="ECO:0000256" key="1">
    <source>
        <dbReference type="ARBA" id="ARBA00022679"/>
    </source>
</evidence>
<sequence length="184" mass="19910">MPWGLAVVLALWGGYLAEAFAAGAGAAHSLRRSTTLALSSVRKWHIHHLAQLMAPGSESYCLVAWSGSDIIGWLDVRRKEAFMGQGVGTLVPEPLPAHGYISNVFVLEHWRRHGVARRLLVDAEYQVRRRGLSHVALTVEPGNAAAQRCYGSLGYELRGSAQQGMLWKEVAAAAEEGGGERVVA</sequence>
<evidence type="ECO:0000313" key="5">
    <source>
        <dbReference type="EMBL" id="KAG5180271.1"/>
    </source>
</evidence>
<protein>
    <submittedName>
        <fullName evidence="5">Acyl-CoA N-acyltransferase</fullName>
    </submittedName>
</protein>
<dbReference type="InterPro" id="IPR000182">
    <property type="entry name" value="GNAT_dom"/>
</dbReference>
<feature type="domain" description="N-acetyltransferase" evidence="4">
    <location>
        <begin position="17"/>
        <end position="173"/>
    </location>
</feature>
<feature type="signal peptide" evidence="3">
    <location>
        <begin position="1"/>
        <end position="17"/>
    </location>
</feature>
<gene>
    <name evidence="5" type="ORF">JKP88DRAFT_324248</name>
</gene>
<dbReference type="Proteomes" id="UP000664859">
    <property type="component" value="Unassembled WGS sequence"/>
</dbReference>
<feature type="chain" id="PRO_5032709762" evidence="3">
    <location>
        <begin position="18"/>
        <end position="184"/>
    </location>
</feature>
<comment type="caution">
    <text evidence="5">The sequence shown here is derived from an EMBL/GenBank/DDBJ whole genome shotgun (WGS) entry which is preliminary data.</text>
</comment>
<dbReference type="AlphaFoldDB" id="A0A835YRJ8"/>
<dbReference type="Pfam" id="PF00583">
    <property type="entry name" value="Acetyltransf_1"/>
    <property type="match status" value="1"/>
</dbReference>
<accession>A0A835YRJ8</accession>
<evidence type="ECO:0000256" key="2">
    <source>
        <dbReference type="ARBA" id="ARBA00023315"/>
    </source>
</evidence>
<organism evidence="5 6">
    <name type="scientific">Tribonema minus</name>
    <dbReference type="NCBI Taxonomy" id="303371"/>
    <lineage>
        <taxon>Eukaryota</taxon>
        <taxon>Sar</taxon>
        <taxon>Stramenopiles</taxon>
        <taxon>Ochrophyta</taxon>
        <taxon>PX clade</taxon>
        <taxon>Xanthophyceae</taxon>
        <taxon>Tribonematales</taxon>
        <taxon>Tribonemataceae</taxon>
        <taxon>Tribonema</taxon>
    </lineage>
</organism>
<proteinExistence type="predicted"/>
<dbReference type="SUPFAM" id="SSF55729">
    <property type="entry name" value="Acyl-CoA N-acyltransferases (Nat)"/>
    <property type="match status" value="1"/>
</dbReference>
<dbReference type="InterPro" id="IPR016181">
    <property type="entry name" value="Acyl_CoA_acyltransferase"/>
</dbReference>
<dbReference type="InterPro" id="IPR050832">
    <property type="entry name" value="Bact_Acetyltransf"/>
</dbReference>
<keyword evidence="2 5" id="KW-0012">Acyltransferase</keyword>
<dbReference type="OrthoDB" id="46406at2759"/>
<evidence type="ECO:0000313" key="6">
    <source>
        <dbReference type="Proteomes" id="UP000664859"/>
    </source>
</evidence>
<dbReference type="PROSITE" id="PS51186">
    <property type="entry name" value="GNAT"/>
    <property type="match status" value="1"/>
</dbReference>
<evidence type="ECO:0000259" key="4">
    <source>
        <dbReference type="PROSITE" id="PS51186"/>
    </source>
</evidence>